<dbReference type="SMART" id="SM00345">
    <property type="entry name" value="HTH_GNTR"/>
    <property type="match status" value="1"/>
</dbReference>
<accession>A0ABY8F816</accession>
<dbReference type="RefSeq" id="WP_152499295.1">
    <property type="nucleotide sequence ID" value="NZ_CP120863.1"/>
</dbReference>
<dbReference type="Gene3D" id="1.20.120.530">
    <property type="entry name" value="GntR ligand-binding domain-like"/>
    <property type="match status" value="1"/>
</dbReference>
<keyword evidence="2" id="KW-0238">DNA-binding</keyword>
<keyword evidence="3" id="KW-0804">Transcription</keyword>
<feature type="domain" description="HTH gntR-type" evidence="4">
    <location>
        <begin position="14"/>
        <end position="82"/>
    </location>
</feature>
<dbReference type="SMART" id="SM00895">
    <property type="entry name" value="FCD"/>
    <property type="match status" value="1"/>
</dbReference>
<dbReference type="InterPro" id="IPR036390">
    <property type="entry name" value="WH_DNA-bd_sf"/>
</dbReference>
<keyword evidence="1" id="KW-0805">Transcription regulation</keyword>
<organism evidence="5 6">
    <name type="scientific">Roseibium porphyridii</name>
    <dbReference type="NCBI Taxonomy" id="2866279"/>
    <lineage>
        <taxon>Bacteria</taxon>
        <taxon>Pseudomonadati</taxon>
        <taxon>Pseudomonadota</taxon>
        <taxon>Alphaproteobacteria</taxon>
        <taxon>Hyphomicrobiales</taxon>
        <taxon>Stappiaceae</taxon>
        <taxon>Roseibium</taxon>
    </lineage>
</organism>
<dbReference type="Pfam" id="PF07729">
    <property type="entry name" value="FCD"/>
    <property type="match status" value="1"/>
</dbReference>
<dbReference type="SUPFAM" id="SSF48008">
    <property type="entry name" value="GntR ligand-binding domain-like"/>
    <property type="match status" value="1"/>
</dbReference>
<dbReference type="InterPro" id="IPR011711">
    <property type="entry name" value="GntR_C"/>
</dbReference>
<evidence type="ECO:0000313" key="6">
    <source>
        <dbReference type="Proteomes" id="UP001209803"/>
    </source>
</evidence>
<evidence type="ECO:0000256" key="1">
    <source>
        <dbReference type="ARBA" id="ARBA00023015"/>
    </source>
</evidence>
<dbReference type="InterPro" id="IPR008920">
    <property type="entry name" value="TF_FadR/GntR_C"/>
</dbReference>
<protein>
    <submittedName>
        <fullName evidence="5">FadR/GntR family transcriptional regulator</fullName>
    </submittedName>
</protein>
<evidence type="ECO:0000256" key="2">
    <source>
        <dbReference type="ARBA" id="ARBA00023125"/>
    </source>
</evidence>
<dbReference type="InterPro" id="IPR000524">
    <property type="entry name" value="Tscrpt_reg_HTH_GntR"/>
</dbReference>
<evidence type="ECO:0000313" key="5">
    <source>
        <dbReference type="EMBL" id="WFE90287.1"/>
    </source>
</evidence>
<keyword evidence="6" id="KW-1185">Reference proteome</keyword>
<evidence type="ECO:0000256" key="3">
    <source>
        <dbReference type="ARBA" id="ARBA00023163"/>
    </source>
</evidence>
<dbReference type="Gene3D" id="1.10.10.10">
    <property type="entry name" value="Winged helix-like DNA-binding domain superfamily/Winged helix DNA-binding domain"/>
    <property type="match status" value="1"/>
</dbReference>
<dbReference type="EMBL" id="CP120863">
    <property type="protein sequence ID" value="WFE90287.1"/>
    <property type="molecule type" value="Genomic_DNA"/>
</dbReference>
<proteinExistence type="predicted"/>
<sequence>MNDLNSLFEPIAAESVVDLVANQIENLIVQGILPEGARLPSERELSEKFDVSRPKVRDALKRLEELGLLHVRHGEGTFVAQLSGQAMTPALIDLYARHGMAFYDYLEYRKEQEAFATRLAAERSTPSDKAAIAEIIEELKQAHEAGDLDTSEQADVRLHTAIVNASHNAMLIHMMRSIYDLTQRGVFYNRRYLRTVDGSGDSLLQQHIRIADAVMSGDPGEAEAAARDHLDFVEMSFRIGEERERREAFAKKRKLALETTAASPGQANGRPSK</sequence>
<reference evidence="5 6" key="1">
    <citation type="submission" date="2023-03" db="EMBL/GenBank/DDBJ databases">
        <title>Roseibium porphyridii sp. nov. and Roseibium rhodosorbium sp. nov. isolated from marine algae, Porphyridium cruentum and Rhodosorus marinus, respectively.</title>
        <authorList>
            <person name="Lee M.W."/>
            <person name="Choi B.J."/>
            <person name="Lee J.K."/>
            <person name="Choi D.G."/>
            <person name="Baek J.H."/>
            <person name="Bayburt H."/>
            <person name="Kim J.M."/>
            <person name="Han D.M."/>
            <person name="Kim K.H."/>
            <person name="Jeon C.O."/>
        </authorList>
    </citation>
    <scope>NUCLEOTIDE SEQUENCE [LARGE SCALE GENOMIC DNA]</scope>
    <source>
        <strain evidence="5 6">KMA01</strain>
    </source>
</reference>
<dbReference type="InterPro" id="IPR036388">
    <property type="entry name" value="WH-like_DNA-bd_sf"/>
</dbReference>
<dbReference type="PROSITE" id="PS50949">
    <property type="entry name" value="HTH_GNTR"/>
    <property type="match status" value="1"/>
</dbReference>
<dbReference type="PANTHER" id="PTHR43537">
    <property type="entry name" value="TRANSCRIPTIONAL REGULATOR, GNTR FAMILY"/>
    <property type="match status" value="1"/>
</dbReference>
<dbReference type="PRINTS" id="PR00035">
    <property type="entry name" value="HTHGNTR"/>
</dbReference>
<dbReference type="Proteomes" id="UP001209803">
    <property type="component" value="Chromosome"/>
</dbReference>
<name>A0ABY8F816_9HYPH</name>
<dbReference type="CDD" id="cd07377">
    <property type="entry name" value="WHTH_GntR"/>
    <property type="match status" value="1"/>
</dbReference>
<evidence type="ECO:0000259" key="4">
    <source>
        <dbReference type="PROSITE" id="PS50949"/>
    </source>
</evidence>
<dbReference type="SUPFAM" id="SSF46785">
    <property type="entry name" value="Winged helix' DNA-binding domain"/>
    <property type="match status" value="1"/>
</dbReference>
<dbReference type="Pfam" id="PF00392">
    <property type="entry name" value="GntR"/>
    <property type="match status" value="1"/>
</dbReference>
<gene>
    <name evidence="5" type="ORF">K1718_02745</name>
</gene>
<dbReference type="PANTHER" id="PTHR43537:SF5">
    <property type="entry name" value="UXU OPERON TRANSCRIPTIONAL REGULATOR"/>
    <property type="match status" value="1"/>
</dbReference>